<evidence type="ECO:0000313" key="2">
    <source>
        <dbReference type="EMBL" id="KAJ4968819.1"/>
    </source>
</evidence>
<dbReference type="Proteomes" id="UP001141806">
    <property type="component" value="Unassembled WGS sequence"/>
</dbReference>
<feature type="region of interest" description="Disordered" evidence="1">
    <location>
        <begin position="114"/>
        <end position="133"/>
    </location>
</feature>
<name>A0A9Q0QRA7_9MAGN</name>
<feature type="compositionally biased region" description="Acidic residues" evidence="1">
    <location>
        <begin position="26"/>
        <end position="39"/>
    </location>
</feature>
<feature type="region of interest" description="Disordered" evidence="1">
    <location>
        <begin position="276"/>
        <end position="333"/>
    </location>
</feature>
<proteinExistence type="predicted"/>
<feature type="compositionally biased region" description="Basic and acidic residues" evidence="1">
    <location>
        <begin position="276"/>
        <end position="285"/>
    </location>
</feature>
<evidence type="ECO:0000256" key="1">
    <source>
        <dbReference type="SAM" id="MobiDB-lite"/>
    </source>
</evidence>
<protein>
    <submittedName>
        <fullName evidence="2">Uncharacterized protein</fullName>
    </submittedName>
</protein>
<dbReference type="EMBL" id="JAMYWD010000006">
    <property type="protein sequence ID" value="KAJ4968819.1"/>
    <property type="molecule type" value="Genomic_DNA"/>
</dbReference>
<comment type="caution">
    <text evidence="2">The sequence shown here is derived from an EMBL/GenBank/DDBJ whole genome shotgun (WGS) entry which is preliminary data.</text>
</comment>
<dbReference type="AlphaFoldDB" id="A0A9Q0QRA7"/>
<feature type="region of interest" description="Disordered" evidence="1">
    <location>
        <begin position="17"/>
        <end position="81"/>
    </location>
</feature>
<accession>A0A9Q0QRA7</accession>
<keyword evidence="3" id="KW-1185">Reference proteome</keyword>
<reference evidence="2" key="1">
    <citation type="journal article" date="2023" name="Plant J.">
        <title>The genome of the king protea, Protea cynaroides.</title>
        <authorList>
            <person name="Chang J."/>
            <person name="Duong T.A."/>
            <person name="Schoeman C."/>
            <person name="Ma X."/>
            <person name="Roodt D."/>
            <person name="Barker N."/>
            <person name="Li Z."/>
            <person name="Van de Peer Y."/>
            <person name="Mizrachi E."/>
        </authorList>
    </citation>
    <scope>NUCLEOTIDE SEQUENCE</scope>
    <source>
        <tissue evidence="2">Young leaves</tissue>
    </source>
</reference>
<gene>
    <name evidence="2" type="ORF">NE237_015520</name>
</gene>
<sequence length="333" mass="36518">MQGRAILQNPNVTVDLAAKQSWADVSDGDVSESLEDDGADLSHEEQVEDLNQPHAATPPRSDSKNDPIELCSTMHGSGSGRVTRTAVGTAEVLFTEMEIVDDLLAKYDQSKKDAPFSQVQRSRGRSSKTQVAEPDLGNGEFVLKHIPSGGILKFSVKNVISEREEMDIRLDADVLNMLYLYEQSLFVGASPIKLIVHNVDVTDSSTIDYPINGYSSAIIARDENIGESNSGHKLKSKKTLVSRPGKSIVSSRGDILLASDLEVYYVSGDDKVLFDEEWDQGKGEDDKESDLLNPKSNNTDGEEGNQKEGSGEPKDDIDNFSYLSSDDRFQMHT</sequence>
<organism evidence="2 3">
    <name type="scientific">Protea cynaroides</name>
    <dbReference type="NCBI Taxonomy" id="273540"/>
    <lineage>
        <taxon>Eukaryota</taxon>
        <taxon>Viridiplantae</taxon>
        <taxon>Streptophyta</taxon>
        <taxon>Embryophyta</taxon>
        <taxon>Tracheophyta</taxon>
        <taxon>Spermatophyta</taxon>
        <taxon>Magnoliopsida</taxon>
        <taxon>Proteales</taxon>
        <taxon>Proteaceae</taxon>
        <taxon>Protea</taxon>
    </lineage>
</organism>
<evidence type="ECO:0000313" key="3">
    <source>
        <dbReference type="Proteomes" id="UP001141806"/>
    </source>
</evidence>
<feature type="compositionally biased region" description="Basic and acidic residues" evidence="1">
    <location>
        <begin position="304"/>
        <end position="317"/>
    </location>
</feature>